<dbReference type="Pfam" id="PF00067">
    <property type="entry name" value="p450"/>
    <property type="match status" value="1"/>
</dbReference>
<keyword evidence="11" id="KW-0843">Virulence</keyword>
<comment type="pathway">
    <text evidence="3">Hormone biosynthesis.</text>
</comment>
<dbReference type="GO" id="GO:0004497">
    <property type="term" value="F:monooxygenase activity"/>
    <property type="evidence" value="ECO:0007669"/>
    <property type="project" value="UniProtKB-KW"/>
</dbReference>
<keyword evidence="5 16" id="KW-0349">Heme</keyword>
<evidence type="ECO:0000256" key="14">
    <source>
        <dbReference type="ARBA" id="ARBA00068222"/>
    </source>
</evidence>
<dbReference type="CDD" id="cd11060">
    <property type="entry name" value="CYP57A1-like"/>
    <property type="match status" value="1"/>
</dbReference>
<dbReference type="PRINTS" id="PR00463">
    <property type="entry name" value="EP450I"/>
</dbReference>
<evidence type="ECO:0000313" key="18">
    <source>
        <dbReference type="EMBL" id="KAK0672180.1"/>
    </source>
</evidence>
<keyword evidence="12" id="KW-0503">Monooxygenase</keyword>
<keyword evidence="10 16" id="KW-0408">Iron</keyword>
<comment type="subcellular location">
    <subcellularLocation>
        <location evidence="2">Membrane</location>
        <topology evidence="2">Single-pass membrane protein</topology>
    </subcellularLocation>
</comment>
<comment type="cofactor">
    <cofactor evidence="1 16">
        <name>heme</name>
        <dbReference type="ChEBI" id="CHEBI:30413"/>
    </cofactor>
</comment>
<evidence type="ECO:0000256" key="12">
    <source>
        <dbReference type="ARBA" id="ARBA00023033"/>
    </source>
</evidence>
<keyword evidence="6 17" id="KW-0812">Transmembrane</keyword>
<reference evidence="18" key="1">
    <citation type="submission" date="2023-06" db="EMBL/GenBank/DDBJ databases">
        <title>Genome-scale phylogeny and comparative genomics of the fungal order Sordariales.</title>
        <authorList>
            <consortium name="Lawrence Berkeley National Laboratory"/>
            <person name="Hensen N."/>
            <person name="Bonometti L."/>
            <person name="Westerberg I."/>
            <person name="Brannstrom I.O."/>
            <person name="Guillou S."/>
            <person name="Cros-Aarteil S."/>
            <person name="Calhoun S."/>
            <person name="Haridas S."/>
            <person name="Kuo A."/>
            <person name="Mondo S."/>
            <person name="Pangilinan J."/>
            <person name="Riley R."/>
            <person name="Labutti K."/>
            <person name="Andreopoulos B."/>
            <person name="Lipzen A."/>
            <person name="Chen C."/>
            <person name="Yanf M."/>
            <person name="Daum C."/>
            <person name="Ng V."/>
            <person name="Clum A."/>
            <person name="Steindorff A."/>
            <person name="Ohm R."/>
            <person name="Martin F."/>
            <person name="Silar P."/>
            <person name="Natvig D."/>
            <person name="Lalanne C."/>
            <person name="Gautier V."/>
            <person name="Ament-Velasquez S.L."/>
            <person name="Kruys A."/>
            <person name="Hutchinson M.I."/>
            <person name="Powell A.J."/>
            <person name="Barry K."/>
            <person name="Miller A.N."/>
            <person name="Grigoriev I.V."/>
            <person name="Debuchy R."/>
            <person name="Gladieux P."/>
            <person name="Thoren M.H."/>
            <person name="Johannesson H."/>
        </authorList>
    </citation>
    <scope>NUCLEOTIDE SEQUENCE</scope>
    <source>
        <strain evidence="18">CBS 307.81</strain>
    </source>
</reference>
<dbReference type="GO" id="GO:0016020">
    <property type="term" value="C:membrane"/>
    <property type="evidence" value="ECO:0007669"/>
    <property type="project" value="UniProtKB-SubCell"/>
</dbReference>
<evidence type="ECO:0000313" key="19">
    <source>
        <dbReference type="Proteomes" id="UP001174997"/>
    </source>
</evidence>
<dbReference type="PANTHER" id="PTHR24305:SF168">
    <property type="entry name" value="P450, PUTATIVE (EUROFUNG)-RELATED"/>
    <property type="match status" value="1"/>
</dbReference>
<keyword evidence="7 16" id="KW-0479">Metal-binding</keyword>
<feature type="transmembrane region" description="Helical" evidence="17">
    <location>
        <begin position="21"/>
        <end position="44"/>
    </location>
</feature>
<dbReference type="EMBL" id="JAULSY010000015">
    <property type="protein sequence ID" value="KAK0672180.1"/>
    <property type="molecule type" value="Genomic_DNA"/>
</dbReference>
<keyword evidence="8 17" id="KW-1133">Transmembrane helix</keyword>
<feature type="binding site" description="axial binding residue" evidence="16">
    <location>
        <position position="458"/>
    </location>
    <ligand>
        <name>heme</name>
        <dbReference type="ChEBI" id="CHEBI:30413"/>
    </ligand>
    <ligandPart>
        <name>Fe</name>
        <dbReference type="ChEBI" id="CHEBI:18248"/>
    </ligandPart>
</feature>
<dbReference type="Gene3D" id="1.10.630.10">
    <property type="entry name" value="Cytochrome P450"/>
    <property type="match status" value="1"/>
</dbReference>
<dbReference type="InterPro" id="IPR036396">
    <property type="entry name" value="Cyt_P450_sf"/>
</dbReference>
<proteinExistence type="inferred from homology"/>
<evidence type="ECO:0000256" key="1">
    <source>
        <dbReference type="ARBA" id="ARBA00001971"/>
    </source>
</evidence>
<dbReference type="GO" id="GO:0016705">
    <property type="term" value="F:oxidoreductase activity, acting on paired donors, with incorporation or reduction of molecular oxygen"/>
    <property type="evidence" value="ECO:0007669"/>
    <property type="project" value="InterPro"/>
</dbReference>
<dbReference type="PRINTS" id="PR00385">
    <property type="entry name" value="P450"/>
</dbReference>
<dbReference type="InterPro" id="IPR002401">
    <property type="entry name" value="Cyt_P450_E_grp-I"/>
</dbReference>
<dbReference type="AlphaFoldDB" id="A0AA40DFC8"/>
<organism evidence="18 19">
    <name type="scientific">Cercophora samala</name>
    <dbReference type="NCBI Taxonomy" id="330535"/>
    <lineage>
        <taxon>Eukaryota</taxon>
        <taxon>Fungi</taxon>
        <taxon>Dikarya</taxon>
        <taxon>Ascomycota</taxon>
        <taxon>Pezizomycotina</taxon>
        <taxon>Sordariomycetes</taxon>
        <taxon>Sordariomycetidae</taxon>
        <taxon>Sordariales</taxon>
        <taxon>Lasiosphaeriaceae</taxon>
        <taxon>Cercophora</taxon>
    </lineage>
</organism>
<comment type="similarity">
    <text evidence="4">Belongs to the cytochrome P450 family.</text>
</comment>
<evidence type="ECO:0000256" key="15">
    <source>
        <dbReference type="ARBA" id="ARBA00079990"/>
    </source>
</evidence>
<dbReference type="GO" id="GO:0020037">
    <property type="term" value="F:heme binding"/>
    <property type="evidence" value="ECO:0007669"/>
    <property type="project" value="InterPro"/>
</dbReference>
<dbReference type="InterPro" id="IPR001128">
    <property type="entry name" value="Cyt_P450"/>
</dbReference>
<keyword evidence="9" id="KW-0560">Oxidoreductase</keyword>
<dbReference type="PANTHER" id="PTHR24305">
    <property type="entry name" value="CYTOCHROME P450"/>
    <property type="match status" value="1"/>
</dbReference>
<name>A0AA40DFC8_9PEZI</name>
<evidence type="ECO:0000256" key="11">
    <source>
        <dbReference type="ARBA" id="ARBA00023026"/>
    </source>
</evidence>
<accession>A0AA40DFC8</accession>
<evidence type="ECO:0000256" key="5">
    <source>
        <dbReference type="ARBA" id="ARBA00022617"/>
    </source>
</evidence>
<dbReference type="InterPro" id="IPR050121">
    <property type="entry name" value="Cytochrome_P450_monoxygenase"/>
</dbReference>
<keyword evidence="17" id="KW-0472">Membrane</keyword>
<evidence type="ECO:0000256" key="8">
    <source>
        <dbReference type="ARBA" id="ARBA00022989"/>
    </source>
</evidence>
<evidence type="ECO:0000256" key="4">
    <source>
        <dbReference type="ARBA" id="ARBA00010617"/>
    </source>
</evidence>
<evidence type="ECO:0000256" key="6">
    <source>
        <dbReference type="ARBA" id="ARBA00022692"/>
    </source>
</evidence>
<evidence type="ECO:0000256" key="9">
    <source>
        <dbReference type="ARBA" id="ARBA00023002"/>
    </source>
</evidence>
<protein>
    <recommendedName>
        <fullName evidence="14">Cytochrome P450 monooxygenase ABA1</fullName>
    </recommendedName>
    <alternativeName>
        <fullName evidence="15">Abscisic acid biosynthesis protein 1</fullName>
    </alternativeName>
    <alternativeName>
        <fullName evidence="13">Cytochrome P450 monooxygenase aba1</fullName>
    </alternativeName>
</protein>
<evidence type="ECO:0000256" key="16">
    <source>
        <dbReference type="PIRSR" id="PIRSR602401-1"/>
    </source>
</evidence>
<evidence type="ECO:0000256" key="2">
    <source>
        <dbReference type="ARBA" id="ARBA00004167"/>
    </source>
</evidence>
<sequence>MAFTDHPAAALIARALDATGATAATVFVAGVVALLVLPTIIQWYRLSHVPGPKLAAVSKYWQIRESIKGTLPQVLKDLNDKHGPLVRIGPNDLVTNDPDVLRKMMAVRSPYIRGPWYEAWRLNPTRDNLFSMRDEAGHTALRNKMVAGYSGKENLSMESTIETEISRLVDLIERKYISTPKHYRPMDFGQKAQYFTLDVISDLAFGEPLGYLERDEDVYDYIKITTASIPAMLTLGSIPTLANIIQSRFLRWLLPKETDKIGFGAFIGVTNNAVAARFAPNAVPQQDMLGSFIRHGLNLEEAQGEAVLQIVAGSDTSASTIRAVMLNICTNPPVYQKLQQEIDEAIAKGAISSPIKDAEARQLPYLQAVIREALRILPPAGGAFFKQVPPGGDVICGKFIPGGTQIGSSPLAIHHNKKTFGEDAETFRPERWLDADEDQLEKMKATADLVFHFGKWQCPGKTVALMEFNKIFVELLRRYEWSVINPFNAAKVNNAGVWMFDDFWVRVTRRGE</sequence>
<evidence type="ECO:0000256" key="13">
    <source>
        <dbReference type="ARBA" id="ARBA00067672"/>
    </source>
</evidence>
<evidence type="ECO:0000256" key="10">
    <source>
        <dbReference type="ARBA" id="ARBA00023004"/>
    </source>
</evidence>
<dbReference type="GO" id="GO:0005506">
    <property type="term" value="F:iron ion binding"/>
    <property type="evidence" value="ECO:0007669"/>
    <property type="project" value="InterPro"/>
</dbReference>
<gene>
    <name evidence="18" type="ORF">QBC41DRAFT_314368</name>
</gene>
<evidence type="ECO:0000256" key="3">
    <source>
        <dbReference type="ARBA" id="ARBA00004972"/>
    </source>
</evidence>
<keyword evidence="19" id="KW-1185">Reference proteome</keyword>
<evidence type="ECO:0000256" key="17">
    <source>
        <dbReference type="SAM" id="Phobius"/>
    </source>
</evidence>
<dbReference type="SUPFAM" id="SSF48264">
    <property type="entry name" value="Cytochrome P450"/>
    <property type="match status" value="1"/>
</dbReference>
<comment type="caution">
    <text evidence="18">The sequence shown here is derived from an EMBL/GenBank/DDBJ whole genome shotgun (WGS) entry which is preliminary data.</text>
</comment>
<dbReference type="FunFam" id="1.10.630.10:FF:000076">
    <property type="entry name" value="Cytochrome P450 monooxygenase"/>
    <property type="match status" value="1"/>
</dbReference>
<evidence type="ECO:0000256" key="7">
    <source>
        <dbReference type="ARBA" id="ARBA00022723"/>
    </source>
</evidence>
<dbReference type="Proteomes" id="UP001174997">
    <property type="component" value="Unassembled WGS sequence"/>
</dbReference>